<accession>A0ABR0PNH3</accession>
<evidence type="ECO:0000259" key="2">
    <source>
        <dbReference type="Pfam" id="PF14432"/>
    </source>
</evidence>
<dbReference type="EMBL" id="JARKNE010000006">
    <property type="protein sequence ID" value="KAK5825913.1"/>
    <property type="molecule type" value="Genomic_DNA"/>
</dbReference>
<comment type="caution">
    <text evidence="3">The sequence shown here is derived from an EMBL/GenBank/DDBJ whole genome shotgun (WGS) entry which is preliminary data.</text>
</comment>
<reference evidence="3 4" key="1">
    <citation type="submission" date="2023-03" db="EMBL/GenBank/DDBJ databases">
        <title>WGS of Gossypium arboreum.</title>
        <authorList>
            <person name="Yu D."/>
        </authorList>
    </citation>
    <scope>NUCLEOTIDE SEQUENCE [LARGE SCALE GENOMIC DNA]</scope>
    <source>
        <tissue evidence="3">Leaf</tissue>
    </source>
</reference>
<protein>
    <recommendedName>
        <fullName evidence="2">DYW domain-containing protein</fullName>
    </recommendedName>
</protein>
<organism evidence="3 4">
    <name type="scientific">Gossypium arboreum</name>
    <name type="common">Tree cotton</name>
    <name type="synonym">Gossypium nanking</name>
    <dbReference type="NCBI Taxonomy" id="29729"/>
    <lineage>
        <taxon>Eukaryota</taxon>
        <taxon>Viridiplantae</taxon>
        <taxon>Streptophyta</taxon>
        <taxon>Embryophyta</taxon>
        <taxon>Tracheophyta</taxon>
        <taxon>Spermatophyta</taxon>
        <taxon>Magnoliopsida</taxon>
        <taxon>eudicotyledons</taxon>
        <taxon>Gunneridae</taxon>
        <taxon>Pentapetalae</taxon>
        <taxon>rosids</taxon>
        <taxon>malvids</taxon>
        <taxon>Malvales</taxon>
        <taxon>Malvaceae</taxon>
        <taxon>Malvoideae</taxon>
        <taxon>Gossypium</taxon>
    </lineage>
</organism>
<evidence type="ECO:0000313" key="4">
    <source>
        <dbReference type="Proteomes" id="UP001358586"/>
    </source>
</evidence>
<dbReference type="Pfam" id="PF14432">
    <property type="entry name" value="DYW_deaminase"/>
    <property type="match status" value="1"/>
</dbReference>
<evidence type="ECO:0000256" key="1">
    <source>
        <dbReference type="ARBA" id="ARBA00006643"/>
    </source>
</evidence>
<gene>
    <name evidence="3" type="ORF">PVK06_020796</name>
</gene>
<comment type="similarity">
    <text evidence="1">Belongs to the PPR family. PCMP-H subfamily.</text>
</comment>
<evidence type="ECO:0000313" key="3">
    <source>
        <dbReference type="EMBL" id="KAK5825913.1"/>
    </source>
</evidence>
<dbReference type="Proteomes" id="UP001358586">
    <property type="component" value="Chromosome 6"/>
</dbReference>
<feature type="domain" description="DYW" evidence="2">
    <location>
        <begin position="67"/>
        <end position="158"/>
    </location>
</feature>
<proteinExistence type="inferred from homology"/>
<dbReference type="InterPro" id="IPR032867">
    <property type="entry name" value="DYW_dom"/>
</dbReference>
<keyword evidence="4" id="KW-1185">Reference proteome</keyword>
<dbReference type="Pfam" id="PF20430">
    <property type="entry name" value="Eplus_motif"/>
    <property type="match status" value="1"/>
</dbReference>
<sequence length="158" mass="18432">MPPPRITSTKMRRLMKNCNVKKEPGVSWIEVKDKIYTFTVGDRSHVRSEEIYAKLDELSKRLSKAKYIPKVEFGLHDVERDEKEKLLYHHSEKLAIAFGLTATLAGAPIRIKKNLRVCVDCHTPFKFIIKIVSREIILRDINKHHHFKDGSCSRGDYW</sequence>
<name>A0ABR0PNH3_GOSAR</name>
<dbReference type="InterPro" id="IPR046849">
    <property type="entry name" value="E2_motif"/>
</dbReference>